<dbReference type="InterPro" id="IPR002044">
    <property type="entry name" value="CBM20"/>
</dbReference>
<dbReference type="SUPFAM" id="SSF51445">
    <property type="entry name" value="(Trans)glycosidases"/>
    <property type="match status" value="1"/>
</dbReference>
<accession>A0A194VVC1</accession>
<dbReference type="SMART" id="SM01065">
    <property type="entry name" value="CBM_2"/>
    <property type="match status" value="1"/>
</dbReference>
<keyword evidence="9" id="KW-1015">Disulfide bond</keyword>
<reference evidence="16" key="1">
    <citation type="submission" date="2014-12" db="EMBL/GenBank/DDBJ databases">
        <title>Genome Sequence of Valsa Canker Pathogens Uncovers a Specific Adaption of Colonization on Woody Bark.</title>
        <authorList>
            <person name="Yin Z."/>
            <person name="Liu H."/>
            <person name="Gao X."/>
            <person name="Li Z."/>
            <person name="Song N."/>
            <person name="Ke X."/>
            <person name="Dai Q."/>
            <person name="Wu Y."/>
            <person name="Sun Y."/>
            <person name="Xu J.-R."/>
            <person name="Kang Z.K."/>
            <person name="Wang L."/>
            <person name="Huang L."/>
        </authorList>
    </citation>
    <scope>NUCLEOTIDE SEQUENCE [LARGE SCALE GENOMIC DNA]</scope>
    <source>
        <strain evidence="16">03-8</strain>
    </source>
</reference>
<dbReference type="SMR" id="A0A194VVC1"/>
<feature type="domain" description="CBM20" evidence="15">
    <location>
        <begin position="518"/>
        <end position="627"/>
    </location>
</feature>
<comment type="cofactor">
    <cofactor evidence="2">
        <name>Ca(2+)</name>
        <dbReference type="ChEBI" id="CHEBI:29108"/>
    </cofactor>
</comment>
<dbReference type="InterPro" id="IPR006047">
    <property type="entry name" value="GH13_cat_dom"/>
</dbReference>
<evidence type="ECO:0000313" key="16">
    <source>
        <dbReference type="EMBL" id="KUI67765.1"/>
    </source>
</evidence>
<dbReference type="Gene3D" id="2.60.40.10">
    <property type="entry name" value="Immunoglobulins"/>
    <property type="match status" value="1"/>
</dbReference>
<protein>
    <recommendedName>
        <fullName evidence="4">alpha-amylase</fullName>
        <ecNumber evidence="4">3.2.1.1</ecNumber>
    </recommendedName>
</protein>
<evidence type="ECO:0000256" key="13">
    <source>
        <dbReference type="ARBA" id="ARBA00023326"/>
    </source>
</evidence>
<dbReference type="CDD" id="cd05811">
    <property type="entry name" value="CBM20_glucoamylase"/>
    <property type="match status" value="1"/>
</dbReference>
<keyword evidence="17" id="KW-1185">Reference proteome</keyword>
<evidence type="ECO:0000256" key="5">
    <source>
        <dbReference type="ARBA" id="ARBA00022723"/>
    </source>
</evidence>
<evidence type="ECO:0000259" key="15">
    <source>
        <dbReference type="PROSITE" id="PS51166"/>
    </source>
</evidence>
<dbReference type="InterPro" id="IPR013784">
    <property type="entry name" value="Carb-bd-like_fold"/>
</dbReference>
<evidence type="ECO:0000256" key="12">
    <source>
        <dbReference type="ARBA" id="ARBA00023295"/>
    </source>
</evidence>
<evidence type="ECO:0000256" key="1">
    <source>
        <dbReference type="ARBA" id="ARBA00000548"/>
    </source>
</evidence>
<keyword evidence="7" id="KW-0378">Hydrolase</keyword>
<comment type="catalytic activity">
    <reaction evidence="1">
        <text>Endohydrolysis of (1-&gt;4)-alpha-D-glucosidic linkages in polysaccharides containing three or more (1-&gt;4)-alpha-linked D-glucose units.</text>
        <dbReference type="EC" id="3.2.1.1"/>
    </reaction>
</comment>
<dbReference type="InterPro" id="IPR013783">
    <property type="entry name" value="Ig-like_fold"/>
</dbReference>
<dbReference type="GO" id="GO:0000272">
    <property type="term" value="P:polysaccharide catabolic process"/>
    <property type="evidence" value="ECO:0007669"/>
    <property type="project" value="UniProtKB-KW"/>
</dbReference>
<dbReference type="FunFam" id="3.20.20.80:FF:000120">
    <property type="entry name" value="Alpha-amylase A"/>
    <property type="match status" value="1"/>
</dbReference>
<dbReference type="CDD" id="cd11319">
    <property type="entry name" value="AmyAc_euk_AmyA"/>
    <property type="match status" value="1"/>
</dbReference>
<dbReference type="SMART" id="SM00642">
    <property type="entry name" value="Aamy"/>
    <property type="match status" value="1"/>
</dbReference>
<evidence type="ECO:0000256" key="10">
    <source>
        <dbReference type="ARBA" id="ARBA00023180"/>
    </source>
</evidence>
<organism evidence="16 17">
    <name type="scientific">Cytospora mali</name>
    <name type="common">Apple Valsa canker fungus</name>
    <name type="synonym">Valsa mali</name>
    <dbReference type="NCBI Taxonomy" id="578113"/>
    <lineage>
        <taxon>Eukaryota</taxon>
        <taxon>Fungi</taxon>
        <taxon>Dikarya</taxon>
        <taxon>Ascomycota</taxon>
        <taxon>Pezizomycotina</taxon>
        <taxon>Sordariomycetes</taxon>
        <taxon>Sordariomycetidae</taxon>
        <taxon>Diaporthales</taxon>
        <taxon>Cytosporaceae</taxon>
        <taxon>Cytospora</taxon>
    </lineage>
</organism>
<evidence type="ECO:0000256" key="7">
    <source>
        <dbReference type="ARBA" id="ARBA00022801"/>
    </source>
</evidence>
<dbReference type="EMBL" id="CM003100">
    <property type="protein sequence ID" value="KUI67765.1"/>
    <property type="molecule type" value="Genomic_DNA"/>
</dbReference>
<feature type="chain" id="PRO_5008266904" description="alpha-amylase" evidence="14">
    <location>
        <begin position="22"/>
        <end position="627"/>
    </location>
</feature>
<gene>
    <name evidence="16" type="ORF">VM1G_02689</name>
</gene>
<dbReference type="Pfam" id="PF09260">
    <property type="entry name" value="A_amylase_dom_C"/>
    <property type="match status" value="1"/>
</dbReference>
<comment type="similarity">
    <text evidence="3">Belongs to the glycosyl hydrolase 13 family.</text>
</comment>
<evidence type="ECO:0000256" key="11">
    <source>
        <dbReference type="ARBA" id="ARBA00023277"/>
    </source>
</evidence>
<evidence type="ECO:0000256" key="9">
    <source>
        <dbReference type="ARBA" id="ARBA00023157"/>
    </source>
</evidence>
<sequence length="627" mass="67674">MGIRSVLSLLVAASIVAPVVTLSPAEWRSQSIYQVMIDRFARTDLSTTAACDTSAQVYCGGTWQGLISKLDYIQDMGFTAVWISPFVHQMSGQTTDGSSYHGYWAQDIYEVNSAFGTSEDLVELSAAVHSRGMYLMLDVVTNHFAYDGCGTCVDYSIFVPFDSKSYFHDFCLIDYNNNTSIQNCWEGDNTVTLPDLRTEDADVQDTFNDWIKEVVANYTIDGIRLDSAQQLNYNFTPSFEAAAGVYIVGEIFNGDPDVVTPYQQYMSGMMNYPTYFRIFQAFRSSSGSISNLVDRINAMRSEATDLSLYGSFLENHDIARFPAVTSDMSLAKTAIAFTMLMDGIPVIYQGQEQHYNGSGVPYNREAIWLSGYDTSAELYSWIKSLNAIRSWAISVNSTYLDFEAYPIYSDNNTIGMRKGLAGNQVVGVYSNVGSSASTTVTLEAADTGFTASQALTDVLSCTSFTADSSGDLSVTISGGLPRAFYPTSALSGSGICGGGTTTTTATATATSTSTSTSTTTGSTCTATSVAITFDELVTTSYGSTVKITGNVAALGDWDTDDAVALSASDYTSSNPLWDVTIYLTPKSVVLYKFIVVSSSGTVSWEADPNHTLTVPCSATTVSSSWQS</sequence>
<dbReference type="Gene3D" id="3.20.20.80">
    <property type="entry name" value="Glycosidases"/>
    <property type="match status" value="1"/>
</dbReference>
<dbReference type="Proteomes" id="UP000078559">
    <property type="component" value="Chromosome 3"/>
</dbReference>
<dbReference type="InterPro" id="IPR013780">
    <property type="entry name" value="Glyco_hydro_b"/>
</dbReference>
<evidence type="ECO:0000256" key="4">
    <source>
        <dbReference type="ARBA" id="ARBA00012595"/>
    </source>
</evidence>
<keyword evidence="12" id="KW-0326">Glycosidase</keyword>
<evidence type="ECO:0000256" key="3">
    <source>
        <dbReference type="ARBA" id="ARBA00008061"/>
    </source>
</evidence>
<dbReference type="PROSITE" id="PS51166">
    <property type="entry name" value="CBM20"/>
    <property type="match status" value="1"/>
</dbReference>
<dbReference type="AlphaFoldDB" id="A0A194VVC1"/>
<dbReference type="PANTHER" id="PTHR10357:SF215">
    <property type="entry name" value="ALPHA-AMYLASE 1"/>
    <property type="match status" value="1"/>
</dbReference>
<evidence type="ECO:0000256" key="14">
    <source>
        <dbReference type="SAM" id="SignalP"/>
    </source>
</evidence>
<dbReference type="FunFam" id="2.60.40.10:FF:000552">
    <property type="entry name" value="Related to glucoamylase"/>
    <property type="match status" value="1"/>
</dbReference>
<keyword evidence="11" id="KW-0119">Carbohydrate metabolism</keyword>
<keyword evidence="8" id="KW-0106">Calcium</keyword>
<dbReference type="InterPro" id="IPR017853">
    <property type="entry name" value="GH"/>
</dbReference>
<keyword evidence="13" id="KW-0624">Polysaccharide degradation</keyword>
<evidence type="ECO:0000256" key="6">
    <source>
        <dbReference type="ARBA" id="ARBA00022729"/>
    </source>
</evidence>
<keyword evidence="6 14" id="KW-0732">Signal</keyword>
<dbReference type="Pfam" id="PF00128">
    <property type="entry name" value="Alpha-amylase"/>
    <property type="match status" value="1"/>
</dbReference>
<dbReference type="GO" id="GO:0004556">
    <property type="term" value="F:alpha-amylase activity"/>
    <property type="evidence" value="ECO:0007669"/>
    <property type="project" value="UniProtKB-EC"/>
</dbReference>
<proteinExistence type="inferred from homology"/>
<name>A0A194VVC1_CYTMA</name>
<keyword evidence="5" id="KW-0479">Metal-binding</keyword>
<dbReference type="Gene3D" id="2.60.40.1180">
    <property type="entry name" value="Golgi alpha-mannosidase II"/>
    <property type="match status" value="1"/>
</dbReference>
<evidence type="ECO:0000313" key="17">
    <source>
        <dbReference type="Proteomes" id="UP000078559"/>
    </source>
</evidence>
<dbReference type="InterPro" id="IPR034836">
    <property type="entry name" value="CBM20_glucoamylase"/>
</dbReference>
<evidence type="ECO:0000256" key="8">
    <source>
        <dbReference type="ARBA" id="ARBA00022837"/>
    </source>
</evidence>
<dbReference type="InterPro" id="IPR015340">
    <property type="entry name" value="A_amylase_C_dom"/>
</dbReference>
<dbReference type="SUPFAM" id="SSF51011">
    <property type="entry name" value="Glycosyl hydrolase domain"/>
    <property type="match status" value="1"/>
</dbReference>
<dbReference type="PANTHER" id="PTHR10357">
    <property type="entry name" value="ALPHA-AMYLASE FAMILY MEMBER"/>
    <property type="match status" value="1"/>
</dbReference>
<evidence type="ECO:0000256" key="2">
    <source>
        <dbReference type="ARBA" id="ARBA00001913"/>
    </source>
</evidence>
<dbReference type="GO" id="GO:0005509">
    <property type="term" value="F:calcium ion binding"/>
    <property type="evidence" value="ECO:0007669"/>
    <property type="project" value="InterPro"/>
</dbReference>
<dbReference type="SUPFAM" id="SSF49452">
    <property type="entry name" value="Starch-binding domain-like"/>
    <property type="match status" value="1"/>
</dbReference>
<dbReference type="GO" id="GO:2001070">
    <property type="term" value="F:starch binding"/>
    <property type="evidence" value="ECO:0007669"/>
    <property type="project" value="InterPro"/>
</dbReference>
<dbReference type="Pfam" id="PF00686">
    <property type="entry name" value="CBM_20"/>
    <property type="match status" value="1"/>
</dbReference>
<keyword evidence="10" id="KW-0325">Glycoprotein</keyword>
<feature type="signal peptide" evidence="14">
    <location>
        <begin position="1"/>
        <end position="21"/>
    </location>
</feature>
<dbReference type="EC" id="3.2.1.1" evidence="4"/>
<dbReference type="OrthoDB" id="204980at2759"/>